<evidence type="ECO:0000313" key="1">
    <source>
        <dbReference type="EMBL" id="SEK52809.1"/>
    </source>
</evidence>
<keyword evidence="2" id="KW-1185">Reference proteome</keyword>
<dbReference type="RefSeq" id="WP_238383649.1">
    <property type="nucleotide sequence ID" value="NZ_FOAF01000001.1"/>
</dbReference>
<dbReference type="InterPro" id="IPR024787">
    <property type="entry name" value="EcsC"/>
</dbReference>
<dbReference type="STRING" id="407022.SAMN05661044_00458"/>
<evidence type="ECO:0000313" key="2">
    <source>
        <dbReference type="Proteomes" id="UP000199421"/>
    </source>
</evidence>
<reference evidence="2" key="1">
    <citation type="submission" date="2016-10" db="EMBL/GenBank/DDBJ databases">
        <authorList>
            <person name="Varghese N."/>
            <person name="Submissions S."/>
        </authorList>
    </citation>
    <scope>NUCLEOTIDE SEQUENCE [LARGE SCALE GENOMIC DNA]</scope>
    <source>
        <strain evidence="2">DSM 18733</strain>
    </source>
</reference>
<organism evidence="1 2">
    <name type="scientific">Olivibacter domesticus</name>
    <name type="common">Pseudosphingobacterium domesticum</name>
    <dbReference type="NCBI Taxonomy" id="407022"/>
    <lineage>
        <taxon>Bacteria</taxon>
        <taxon>Pseudomonadati</taxon>
        <taxon>Bacteroidota</taxon>
        <taxon>Sphingobacteriia</taxon>
        <taxon>Sphingobacteriales</taxon>
        <taxon>Sphingobacteriaceae</taxon>
        <taxon>Olivibacter</taxon>
    </lineage>
</organism>
<dbReference type="AlphaFoldDB" id="A0A1H7HRC0"/>
<dbReference type="EMBL" id="FOAF01000001">
    <property type="protein sequence ID" value="SEK52809.1"/>
    <property type="molecule type" value="Genomic_DNA"/>
</dbReference>
<dbReference type="Pfam" id="PF12787">
    <property type="entry name" value="EcsC"/>
    <property type="match status" value="1"/>
</dbReference>
<gene>
    <name evidence="1" type="ORF">SAMN05661044_00458</name>
</gene>
<sequence length="245" mass="28437">MSMDSYENKVFKEMVQWNEKMLRSPSKGNRFTKGIQDRINNMIPEKAHQIITLTIEKMVKAVLFSSKYITTPLRKEGSLQIREAYIKRTIRHYKNAATVEGAITGAGGILMGFADFPAFLAIKIKMLFEIAALYGFNVKDYRERLFILHIFQISFCSQQKRNKQVEKIENWKSYSDSLPADVDDFDWRSFQQEYRDYIDLAKMAQLIPVIGAVVGAIANNKLTEQLGQTALNCYRNRYFKQDKLD</sequence>
<proteinExistence type="predicted"/>
<accession>A0A1H7HRC0</accession>
<dbReference type="PANTHER" id="PTHR41260:SF1">
    <property type="entry name" value="PROTEIN ECSC"/>
    <property type="match status" value="1"/>
</dbReference>
<name>A0A1H7HRC0_OLID1</name>
<protein>
    <submittedName>
        <fullName evidence="1">EcsC protein family protein</fullName>
    </submittedName>
</protein>
<dbReference type="PANTHER" id="PTHR41260">
    <property type="entry name" value="PROTEIN ECSC"/>
    <property type="match status" value="1"/>
</dbReference>
<dbReference type="Proteomes" id="UP000199421">
    <property type="component" value="Unassembled WGS sequence"/>
</dbReference>